<dbReference type="Proteomes" id="UP000460715">
    <property type="component" value="Unassembled WGS sequence"/>
</dbReference>
<reference evidence="1 2" key="1">
    <citation type="submission" date="2019-03" db="EMBL/GenBank/DDBJ databases">
        <title>Roseomonas sp. a novel Roseomonas species isolated from Sea whip Gorgonian.</title>
        <authorList>
            <person name="Li F."/>
            <person name="Pan X."/>
            <person name="Huang S."/>
            <person name="Li Z."/>
            <person name="Meng B."/>
        </authorList>
    </citation>
    <scope>NUCLEOTIDE SEQUENCE [LARGE SCALE GENOMIC DNA]</scope>
    <source>
        <strain evidence="1 2">M0104</strain>
    </source>
</reference>
<dbReference type="EMBL" id="SNVJ01000007">
    <property type="protein sequence ID" value="MXP63818.1"/>
    <property type="molecule type" value="Genomic_DNA"/>
</dbReference>
<dbReference type="AlphaFoldDB" id="A0A845BB07"/>
<dbReference type="Pfam" id="PF13578">
    <property type="entry name" value="Methyltransf_24"/>
    <property type="match status" value="1"/>
</dbReference>
<comment type="caution">
    <text evidence="1">The sequence shown here is derived from an EMBL/GenBank/DDBJ whole genome shotgun (WGS) entry which is preliminary data.</text>
</comment>
<dbReference type="GO" id="GO:0032259">
    <property type="term" value="P:methylation"/>
    <property type="evidence" value="ECO:0007669"/>
    <property type="project" value="UniProtKB-KW"/>
</dbReference>
<dbReference type="InterPro" id="IPR029063">
    <property type="entry name" value="SAM-dependent_MTases_sf"/>
</dbReference>
<keyword evidence="1" id="KW-0808">Transferase</keyword>
<organism evidence="1 2">
    <name type="scientific">Teichococcus coralli</name>
    <dbReference type="NCBI Taxonomy" id="2545983"/>
    <lineage>
        <taxon>Bacteria</taxon>
        <taxon>Pseudomonadati</taxon>
        <taxon>Pseudomonadota</taxon>
        <taxon>Alphaproteobacteria</taxon>
        <taxon>Acetobacterales</taxon>
        <taxon>Roseomonadaceae</taxon>
        <taxon>Roseomonas</taxon>
    </lineage>
</organism>
<dbReference type="Gene3D" id="3.40.50.150">
    <property type="entry name" value="Vaccinia Virus protein VP39"/>
    <property type="match status" value="1"/>
</dbReference>
<evidence type="ECO:0000313" key="2">
    <source>
        <dbReference type="Proteomes" id="UP000460715"/>
    </source>
</evidence>
<dbReference type="RefSeq" id="WP_160936933.1">
    <property type="nucleotide sequence ID" value="NZ_SNVJ01000007.1"/>
</dbReference>
<evidence type="ECO:0000313" key="1">
    <source>
        <dbReference type="EMBL" id="MXP63818.1"/>
    </source>
</evidence>
<name>A0A845BB07_9PROT</name>
<dbReference type="OrthoDB" id="7236134at2"/>
<dbReference type="PANTHER" id="PTHR37909">
    <property type="entry name" value="S-ADENOSYL-L-METHIONINE-DEPENDENT METHYLTRANSFERASES SUPERFAMILY PROTEIN"/>
    <property type="match status" value="1"/>
</dbReference>
<dbReference type="GO" id="GO:0008168">
    <property type="term" value="F:methyltransferase activity"/>
    <property type="evidence" value="ECO:0007669"/>
    <property type="project" value="UniProtKB-KW"/>
</dbReference>
<dbReference type="PANTHER" id="PTHR37909:SF1">
    <property type="entry name" value="S-ADENOSYL-L-METHIONINE-DEPENDENT METHYLTRANSFERASES SUPERFAMILY PROTEIN"/>
    <property type="match status" value="1"/>
</dbReference>
<dbReference type="SUPFAM" id="SSF53335">
    <property type="entry name" value="S-adenosyl-L-methionine-dependent methyltransferases"/>
    <property type="match status" value="1"/>
</dbReference>
<protein>
    <submittedName>
        <fullName evidence="1">Class I SAM-dependent methyltransferase</fullName>
    </submittedName>
</protein>
<keyword evidence="1" id="KW-0489">Methyltransferase</keyword>
<proteinExistence type="predicted"/>
<keyword evidence="2" id="KW-1185">Reference proteome</keyword>
<gene>
    <name evidence="1" type="ORF">E0493_10700</name>
</gene>
<accession>A0A845BB07</accession>
<sequence>MMDATAEARPALTLAQELTQRIYGEDVFAGFTPSLPPDMQGWNSRHVAFREVIEAVRPRIIVDVGVWKGASVNFLCETMHSLGIEGAVIAVDTFLGSPEHWNRERPDNIFASLRFQHGMPGLYWQFLSNMAHRKLQDRVVPLVQSSENAAVILKRLRIAPDMIHIDAAHEYEPVLRDARLYWDLLAPGGVLIGDDYSWKGVARAADEFAAEIGQPLTVNSPKWILRKPDRRKAA</sequence>